<organism evidence="1 2">
    <name type="scientific">Panagrolaimus sp. ES5</name>
    <dbReference type="NCBI Taxonomy" id="591445"/>
    <lineage>
        <taxon>Eukaryota</taxon>
        <taxon>Metazoa</taxon>
        <taxon>Ecdysozoa</taxon>
        <taxon>Nematoda</taxon>
        <taxon>Chromadorea</taxon>
        <taxon>Rhabditida</taxon>
        <taxon>Tylenchina</taxon>
        <taxon>Panagrolaimomorpha</taxon>
        <taxon>Panagrolaimoidea</taxon>
        <taxon>Panagrolaimidae</taxon>
        <taxon>Panagrolaimus</taxon>
    </lineage>
</organism>
<accession>A0AC34G3N8</accession>
<name>A0AC34G3N8_9BILA</name>
<dbReference type="Proteomes" id="UP000887579">
    <property type="component" value="Unplaced"/>
</dbReference>
<protein>
    <submittedName>
        <fullName evidence="2">Uncharacterized protein</fullName>
    </submittedName>
</protein>
<sequence length="186" mass="21349">ISKMSDLNVIRRDSKYKCFWDFLHVKTGTYVICGVALIGFLLSIIGVFQEDFTSYKPYFHLIGVLIGILAYVGVLVGIYQSKPQYFYLCLWRLVIQIVVFTFISIFWVIYVAVCILSPHAFDMNERVEGIQYSILCVGLLLLNIFIFNVIYKCYKYVKDGAAADKDVLPQSNVTQISVTSEREIHL</sequence>
<reference evidence="2" key="1">
    <citation type="submission" date="2022-11" db="UniProtKB">
        <authorList>
            <consortium name="WormBaseParasite"/>
        </authorList>
    </citation>
    <scope>IDENTIFICATION</scope>
</reference>
<evidence type="ECO:0000313" key="2">
    <source>
        <dbReference type="WBParaSite" id="ES5_v2.g24209.t1"/>
    </source>
</evidence>
<proteinExistence type="predicted"/>
<evidence type="ECO:0000313" key="1">
    <source>
        <dbReference type="Proteomes" id="UP000887579"/>
    </source>
</evidence>
<dbReference type="WBParaSite" id="ES5_v2.g24209.t1">
    <property type="protein sequence ID" value="ES5_v2.g24209.t1"/>
    <property type="gene ID" value="ES5_v2.g24209"/>
</dbReference>